<dbReference type="Proteomes" id="UP000663879">
    <property type="component" value="Unassembled WGS sequence"/>
</dbReference>
<dbReference type="EMBL" id="CAJNOC010004174">
    <property type="protein sequence ID" value="CAF1012210.1"/>
    <property type="molecule type" value="Genomic_DNA"/>
</dbReference>
<evidence type="ECO:0000313" key="3">
    <source>
        <dbReference type="EMBL" id="CAF1012210.1"/>
    </source>
</evidence>
<keyword evidence="2" id="KW-0732">Signal</keyword>
<accession>A0A814HKV2</accession>
<gene>
    <name evidence="3" type="ORF">OXX778_LOCUS16949</name>
</gene>
<dbReference type="AlphaFoldDB" id="A0A814HKV2"/>
<feature type="signal peptide" evidence="2">
    <location>
        <begin position="1"/>
        <end position="19"/>
    </location>
</feature>
<comment type="caution">
    <text evidence="3">The sequence shown here is derived from an EMBL/GenBank/DDBJ whole genome shotgun (WGS) entry which is preliminary data.</text>
</comment>
<protein>
    <submittedName>
        <fullName evidence="3">Uncharacterized protein</fullName>
    </submittedName>
</protein>
<keyword evidence="4" id="KW-1185">Reference proteome</keyword>
<reference evidence="3" key="1">
    <citation type="submission" date="2021-02" db="EMBL/GenBank/DDBJ databases">
        <authorList>
            <person name="Nowell W R."/>
        </authorList>
    </citation>
    <scope>NUCLEOTIDE SEQUENCE</scope>
    <source>
        <strain evidence="3">Ploen Becks lab</strain>
    </source>
</reference>
<keyword evidence="1" id="KW-0812">Transmembrane</keyword>
<feature type="chain" id="PRO_5032971153" evidence="2">
    <location>
        <begin position="20"/>
        <end position="314"/>
    </location>
</feature>
<evidence type="ECO:0000313" key="4">
    <source>
        <dbReference type="Proteomes" id="UP000663879"/>
    </source>
</evidence>
<sequence length="314" mass="36712">MTFLNLFLIYVLLLSSVICYEFDTLKNLEGYCIDDPSCSHVSNSSYIYICECRKNEAYPKKSYYGLQIFCSQSWSIYKKCENYESIKYGVGYNCDYYGFYQDKYFCKRPEKPEKINSNSFNNETRPRYVTNNTYINTVVVKVKEQENVVIANPFFNEYDLNNCVRNGNLNVCNCPTSFKYIYRNLFNNCDNSKLFCNQESKCTDCKEKFSSEYGIGFDCQCSGSKETIYCRNQVVNFFKDASLIITLAFVLLIFISILLCCRWVAFICNFLIKCCKSKAFKCNKRYDRHDGYQMAPTYLSPTTQKVNSKSNQIV</sequence>
<keyword evidence="1" id="KW-0472">Membrane</keyword>
<evidence type="ECO:0000256" key="1">
    <source>
        <dbReference type="SAM" id="Phobius"/>
    </source>
</evidence>
<evidence type="ECO:0000256" key="2">
    <source>
        <dbReference type="SAM" id="SignalP"/>
    </source>
</evidence>
<proteinExistence type="predicted"/>
<feature type="transmembrane region" description="Helical" evidence="1">
    <location>
        <begin position="243"/>
        <end position="272"/>
    </location>
</feature>
<name>A0A814HKV2_9BILA</name>
<organism evidence="3 4">
    <name type="scientific">Brachionus calyciflorus</name>
    <dbReference type="NCBI Taxonomy" id="104777"/>
    <lineage>
        <taxon>Eukaryota</taxon>
        <taxon>Metazoa</taxon>
        <taxon>Spiralia</taxon>
        <taxon>Gnathifera</taxon>
        <taxon>Rotifera</taxon>
        <taxon>Eurotatoria</taxon>
        <taxon>Monogononta</taxon>
        <taxon>Pseudotrocha</taxon>
        <taxon>Ploima</taxon>
        <taxon>Brachionidae</taxon>
        <taxon>Brachionus</taxon>
    </lineage>
</organism>
<keyword evidence="1" id="KW-1133">Transmembrane helix</keyword>